<gene>
    <name evidence="4" type="ORF">BC936DRAFT_146566</name>
</gene>
<reference evidence="4 5" key="1">
    <citation type="journal article" date="2018" name="New Phytol.">
        <title>Phylogenomics of Endogonaceae and evolution of mycorrhizas within Mucoromycota.</title>
        <authorList>
            <person name="Chang Y."/>
            <person name="Desiro A."/>
            <person name="Na H."/>
            <person name="Sandor L."/>
            <person name="Lipzen A."/>
            <person name="Clum A."/>
            <person name="Barry K."/>
            <person name="Grigoriev I.V."/>
            <person name="Martin F.M."/>
            <person name="Stajich J.E."/>
            <person name="Smith M.E."/>
            <person name="Bonito G."/>
            <person name="Spatafora J.W."/>
        </authorList>
    </citation>
    <scope>NUCLEOTIDE SEQUENCE [LARGE SCALE GENOMIC DNA]</scope>
    <source>
        <strain evidence="4 5">GMNB39</strain>
    </source>
</reference>
<dbReference type="SUPFAM" id="SSF75005">
    <property type="entry name" value="Arabinanase/levansucrase/invertase"/>
    <property type="match status" value="1"/>
</dbReference>
<dbReference type="InterPro" id="IPR023296">
    <property type="entry name" value="Glyco_hydro_beta-prop_sf"/>
</dbReference>
<evidence type="ECO:0000256" key="1">
    <source>
        <dbReference type="ARBA" id="ARBA00022729"/>
    </source>
</evidence>
<dbReference type="PANTHER" id="PTHR43817:SF1">
    <property type="entry name" value="HYDROLASE, FAMILY 43, PUTATIVE (AFU_ORTHOLOGUE AFUA_3G01660)-RELATED"/>
    <property type="match status" value="1"/>
</dbReference>
<keyword evidence="2" id="KW-0378">Hydrolase</keyword>
<evidence type="ECO:0000256" key="2">
    <source>
        <dbReference type="ARBA" id="ARBA00022801"/>
    </source>
</evidence>
<dbReference type="Gene3D" id="2.115.10.20">
    <property type="entry name" value="Glycosyl hydrolase domain, family 43"/>
    <property type="match status" value="1"/>
</dbReference>
<proteinExistence type="predicted"/>
<dbReference type="AlphaFoldDB" id="A0A433D805"/>
<name>A0A433D805_9FUNG</name>
<protein>
    <submittedName>
        <fullName evidence="4">Uncharacterized protein</fullName>
    </submittedName>
</protein>
<evidence type="ECO:0000313" key="4">
    <source>
        <dbReference type="EMBL" id="RUP46751.1"/>
    </source>
</evidence>
<accession>A0A433D805</accession>
<keyword evidence="1" id="KW-0732">Signal</keyword>
<dbReference type="EMBL" id="RBNI01005394">
    <property type="protein sequence ID" value="RUP46751.1"/>
    <property type="molecule type" value="Genomic_DNA"/>
</dbReference>
<evidence type="ECO:0000313" key="5">
    <source>
        <dbReference type="Proteomes" id="UP000268093"/>
    </source>
</evidence>
<evidence type="ECO:0000256" key="3">
    <source>
        <dbReference type="SAM" id="MobiDB-lite"/>
    </source>
</evidence>
<keyword evidence="5" id="KW-1185">Reference proteome</keyword>
<comment type="caution">
    <text evidence="4">The sequence shown here is derived from an EMBL/GenBank/DDBJ whole genome shotgun (WGS) entry which is preliminary data.</text>
</comment>
<dbReference type="PANTHER" id="PTHR43817">
    <property type="entry name" value="GLYCOSYL HYDROLASE"/>
    <property type="match status" value="1"/>
</dbReference>
<dbReference type="GO" id="GO:0016787">
    <property type="term" value="F:hydrolase activity"/>
    <property type="evidence" value="ECO:0007669"/>
    <property type="project" value="UniProtKB-KW"/>
</dbReference>
<dbReference type="Proteomes" id="UP000268093">
    <property type="component" value="Unassembled WGS sequence"/>
</dbReference>
<sequence length="249" mass="28074">MQPQTSGTSFLHTFHVSFHRLPSLILLSLHANRASDPTILTIPGHSSVQYLVWSGRDTNDDTTLNIYIAKLANPTTVSGARLEISSADYAWEKIGDGGGERCGIYESCRFYLFIIYCWLLKRHASFPLDPAINEAPQVLISPQNEVYIVYSASGAWTADYTLGKNSNLPTHHPPDPITHNDIPNLPPSGRPPRAQRPSPTPQRFLLLQAIQTPALRDLGRRRRTLPRRRLIPFLSGRHSRLTDEQRHRD</sequence>
<organism evidence="4 5">
    <name type="scientific">Jimgerdemannia flammicorona</name>
    <dbReference type="NCBI Taxonomy" id="994334"/>
    <lineage>
        <taxon>Eukaryota</taxon>
        <taxon>Fungi</taxon>
        <taxon>Fungi incertae sedis</taxon>
        <taxon>Mucoromycota</taxon>
        <taxon>Mucoromycotina</taxon>
        <taxon>Endogonomycetes</taxon>
        <taxon>Endogonales</taxon>
        <taxon>Endogonaceae</taxon>
        <taxon>Jimgerdemannia</taxon>
    </lineage>
</organism>
<dbReference type="OrthoDB" id="272289at2759"/>
<feature type="region of interest" description="Disordered" evidence="3">
    <location>
        <begin position="167"/>
        <end position="199"/>
    </location>
</feature>